<dbReference type="Pfam" id="PF00356">
    <property type="entry name" value="LacI"/>
    <property type="match status" value="1"/>
</dbReference>
<dbReference type="Gene3D" id="1.10.260.40">
    <property type="entry name" value="lambda repressor-like DNA-binding domains"/>
    <property type="match status" value="1"/>
</dbReference>
<dbReference type="PANTHER" id="PTHR30146:SF109">
    <property type="entry name" value="HTH-TYPE TRANSCRIPTIONAL REGULATOR GALS"/>
    <property type="match status" value="1"/>
</dbReference>
<keyword evidence="1" id="KW-0805">Transcription regulation</keyword>
<proteinExistence type="predicted"/>
<gene>
    <name evidence="5" type="ORF">ACFQQL_15560</name>
</gene>
<keyword evidence="6" id="KW-1185">Reference proteome</keyword>
<sequence length="342" mass="36246">MGRPRRPSLADVAARAGVSIGTVSHVLNHPERVRAATRLRVREAIAELGFVRNANAHSLAGGGARTIGLVIPDIGNSLFVDIARAAQERALENRTSLLVADSNNDDALQDRHLEFFASARVSGILLAPMRDPGIAVRRVRRLGIPVVLLNYAWDDDEHCSVVIDNRRAGELAARHLLELGRRRLAFVGGHDELQPVRDRREGVRSVVAASRGLATLVEIPTEDLVATGGVHAAAALLGLPDLPDGVIAVTDLLAMGLLQTLVQHGVAVPDDLALMGSDDNASAWGGSVPMTSVQMHGRALGAAATALLTEEMTDADHEHRRVEVAPTLAVRESTAGRAPADA</sequence>
<evidence type="ECO:0000256" key="1">
    <source>
        <dbReference type="ARBA" id="ARBA00023015"/>
    </source>
</evidence>
<feature type="domain" description="HTH lacI-type" evidence="4">
    <location>
        <begin position="7"/>
        <end position="61"/>
    </location>
</feature>
<keyword evidence="3" id="KW-0804">Transcription</keyword>
<dbReference type="SUPFAM" id="SSF47413">
    <property type="entry name" value="lambda repressor-like DNA-binding domains"/>
    <property type="match status" value="1"/>
</dbReference>
<dbReference type="GO" id="GO:0003677">
    <property type="term" value="F:DNA binding"/>
    <property type="evidence" value="ECO:0007669"/>
    <property type="project" value="UniProtKB-KW"/>
</dbReference>
<dbReference type="InterPro" id="IPR028082">
    <property type="entry name" value="Peripla_BP_I"/>
</dbReference>
<protein>
    <submittedName>
        <fullName evidence="5">LacI family DNA-binding transcriptional regulator</fullName>
    </submittedName>
</protein>
<dbReference type="EMBL" id="JBHTCQ010000003">
    <property type="protein sequence ID" value="MFC7406536.1"/>
    <property type="molecule type" value="Genomic_DNA"/>
</dbReference>
<name>A0ABW2QB89_9MICO</name>
<dbReference type="PROSITE" id="PS00356">
    <property type="entry name" value="HTH_LACI_1"/>
    <property type="match status" value="1"/>
</dbReference>
<dbReference type="PANTHER" id="PTHR30146">
    <property type="entry name" value="LACI-RELATED TRANSCRIPTIONAL REPRESSOR"/>
    <property type="match status" value="1"/>
</dbReference>
<organism evidence="5 6">
    <name type="scientific">Georgenia alba</name>
    <dbReference type="NCBI Taxonomy" id="2233858"/>
    <lineage>
        <taxon>Bacteria</taxon>
        <taxon>Bacillati</taxon>
        <taxon>Actinomycetota</taxon>
        <taxon>Actinomycetes</taxon>
        <taxon>Micrococcales</taxon>
        <taxon>Bogoriellaceae</taxon>
        <taxon>Georgenia</taxon>
    </lineage>
</organism>
<dbReference type="SUPFAM" id="SSF53822">
    <property type="entry name" value="Periplasmic binding protein-like I"/>
    <property type="match status" value="1"/>
</dbReference>
<dbReference type="PROSITE" id="PS50932">
    <property type="entry name" value="HTH_LACI_2"/>
    <property type="match status" value="1"/>
</dbReference>
<evidence type="ECO:0000259" key="4">
    <source>
        <dbReference type="PROSITE" id="PS50932"/>
    </source>
</evidence>
<evidence type="ECO:0000313" key="5">
    <source>
        <dbReference type="EMBL" id="MFC7406536.1"/>
    </source>
</evidence>
<dbReference type="Proteomes" id="UP001596455">
    <property type="component" value="Unassembled WGS sequence"/>
</dbReference>
<evidence type="ECO:0000256" key="2">
    <source>
        <dbReference type="ARBA" id="ARBA00023125"/>
    </source>
</evidence>
<dbReference type="RefSeq" id="WP_382396020.1">
    <property type="nucleotide sequence ID" value="NZ_JBHTCQ010000003.1"/>
</dbReference>
<keyword evidence="2 5" id="KW-0238">DNA-binding</keyword>
<accession>A0ABW2QB89</accession>
<dbReference type="Pfam" id="PF13377">
    <property type="entry name" value="Peripla_BP_3"/>
    <property type="match status" value="1"/>
</dbReference>
<evidence type="ECO:0000256" key="3">
    <source>
        <dbReference type="ARBA" id="ARBA00023163"/>
    </source>
</evidence>
<dbReference type="InterPro" id="IPR000843">
    <property type="entry name" value="HTH_LacI"/>
</dbReference>
<reference evidence="6" key="1">
    <citation type="journal article" date="2019" name="Int. J. Syst. Evol. Microbiol.">
        <title>The Global Catalogue of Microorganisms (GCM) 10K type strain sequencing project: providing services to taxonomists for standard genome sequencing and annotation.</title>
        <authorList>
            <consortium name="The Broad Institute Genomics Platform"/>
            <consortium name="The Broad Institute Genome Sequencing Center for Infectious Disease"/>
            <person name="Wu L."/>
            <person name="Ma J."/>
        </authorList>
    </citation>
    <scope>NUCLEOTIDE SEQUENCE [LARGE SCALE GENOMIC DNA]</scope>
    <source>
        <strain evidence="6">JCM 1490</strain>
    </source>
</reference>
<evidence type="ECO:0000313" key="6">
    <source>
        <dbReference type="Proteomes" id="UP001596455"/>
    </source>
</evidence>
<dbReference type="CDD" id="cd01392">
    <property type="entry name" value="HTH_LacI"/>
    <property type="match status" value="1"/>
</dbReference>
<comment type="caution">
    <text evidence="5">The sequence shown here is derived from an EMBL/GenBank/DDBJ whole genome shotgun (WGS) entry which is preliminary data.</text>
</comment>
<dbReference type="SMART" id="SM00354">
    <property type="entry name" value="HTH_LACI"/>
    <property type="match status" value="1"/>
</dbReference>
<dbReference type="InterPro" id="IPR010982">
    <property type="entry name" value="Lambda_DNA-bd_dom_sf"/>
</dbReference>
<dbReference type="Gene3D" id="3.40.50.2300">
    <property type="match status" value="2"/>
</dbReference>
<dbReference type="InterPro" id="IPR046335">
    <property type="entry name" value="LacI/GalR-like_sensor"/>
</dbReference>